<evidence type="ECO:0000256" key="2">
    <source>
        <dbReference type="ARBA" id="ARBA00022737"/>
    </source>
</evidence>
<keyword evidence="3 6" id="KW-0863">Zinc-finger</keyword>
<dbReference type="CDD" id="cd00051">
    <property type="entry name" value="EFh"/>
    <property type="match status" value="1"/>
</dbReference>
<evidence type="ECO:0000256" key="5">
    <source>
        <dbReference type="ARBA" id="ARBA00022837"/>
    </source>
</evidence>
<dbReference type="InterPro" id="IPR002048">
    <property type="entry name" value="EF_hand_dom"/>
</dbReference>
<evidence type="ECO:0000256" key="6">
    <source>
        <dbReference type="PROSITE-ProRule" id="PRU00228"/>
    </source>
</evidence>
<evidence type="ECO:0000256" key="3">
    <source>
        <dbReference type="ARBA" id="ARBA00022771"/>
    </source>
</evidence>
<dbReference type="SUPFAM" id="SSF47473">
    <property type="entry name" value="EF-hand"/>
    <property type="match status" value="1"/>
</dbReference>
<feature type="compositionally biased region" description="Polar residues" evidence="7">
    <location>
        <begin position="698"/>
        <end position="725"/>
    </location>
</feature>
<dbReference type="CDD" id="cd02340">
    <property type="entry name" value="ZZ_NBR1_like"/>
    <property type="match status" value="1"/>
</dbReference>
<reference evidence="12" key="2">
    <citation type="submission" date="2020-04" db="EMBL/GenBank/DDBJ databases">
        <authorList>
            <consortium name="NCBI Genome Project"/>
        </authorList>
    </citation>
    <scope>NUCLEOTIDE SEQUENCE</scope>
    <source>
        <strain evidence="12">CBS 304.34</strain>
    </source>
</reference>
<dbReference type="OrthoDB" id="2122982at2759"/>
<dbReference type="PROSITE" id="PS01357">
    <property type="entry name" value="ZF_ZZ_1"/>
    <property type="match status" value="1"/>
</dbReference>
<dbReference type="Pfam" id="PF13499">
    <property type="entry name" value="EF-hand_7"/>
    <property type="match status" value="1"/>
</dbReference>
<reference evidence="10 12" key="1">
    <citation type="journal article" date="2020" name="Stud. Mycol.">
        <title>101 Dothideomycetes genomes: a test case for predicting lifestyles and emergence of pathogens.</title>
        <authorList>
            <person name="Haridas S."/>
            <person name="Albert R."/>
            <person name="Binder M."/>
            <person name="Bloem J."/>
            <person name="Labutti K."/>
            <person name="Salamov A."/>
            <person name="Andreopoulos B."/>
            <person name="Baker S."/>
            <person name="Barry K."/>
            <person name="Bills G."/>
            <person name="Bluhm B."/>
            <person name="Cannon C."/>
            <person name="Castanera R."/>
            <person name="Culley D."/>
            <person name="Daum C."/>
            <person name="Ezra D."/>
            <person name="Gonzalez J."/>
            <person name="Henrissat B."/>
            <person name="Kuo A."/>
            <person name="Liang C."/>
            <person name="Lipzen A."/>
            <person name="Lutzoni F."/>
            <person name="Magnuson J."/>
            <person name="Mondo S."/>
            <person name="Nolan M."/>
            <person name="Ohm R."/>
            <person name="Pangilinan J."/>
            <person name="Park H.-J."/>
            <person name="Ramirez L."/>
            <person name="Alfaro M."/>
            <person name="Sun H."/>
            <person name="Tritt A."/>
            <person name="Yoshinaga Y."/>
            <person name="Zwiers L.-H."/>
            <person name="Turgeon B."/>
            <person name="Goodwin S."/>
            <person name="Spatafora J."/>
            <person name="Crous P."/>
            <person name="Grigoriev I."/>
        </authorList>
    </citation>
    <scope>NUCLEOTIDE SEQUENCE</scope>
    <source>
        <strain evidence="10 12">CBS 304.34</strain>
    </source>
</reference>
<dbReference type="SMART" id="SM00054">
    <property type="entry name" value="EFh"/>
    <property type="match status" value="2"/>
</dbReference>
<reference evidence="12" key="3">
    <citation type="submission" date="2025-04" db="UniProtKB">
        <authorList>
            <consortium name="RefSeq"/>
        </authorList>
    </citation>
    <scope>IDENTIFICATION</scope>
    <source>
        <strain evidence="12">CBS 304.34</strain>
    </source>
</reference>
<dbReference type="EMBL" id="MU003694">
    <property type="protein sequence ID" value="KAF2814776.1"/>
    <property type="molecule type" value="Genomic_DNA"/>
</dbReference>
<feature type="region of interest" description="Disordered" evidence="7">
    <location>
        <begin position="340"/>
        <end position="401"/>
    </location>
</feature>
<feature type="compositionally biased region" description="Basic and acidic residues" evidence="7">
    <location>
        <begin position="453"/>
        <end position="471"/>
    </location>
</feature>
<evidence type="ECO:0008006" key="13">
    <source>
        <dbReference type="Google" id="ProtNLM"/>
    </source>
</evidence>
<protein>
    <recommendedName>
        <fullName evidence="13">EF-hand</fullName>
    </recommendedName>
</protein>
<evidence type="ECO:0000313" key="12">
    <source>
        <dbReference type="RefSeq" id="XP_033581740.1"/>
    </source>
</evidence>
<name>A0A6A6Z0T9_9PEZI</name>
<dbReference type="PROSITE" id="PS50222">
    <property type="entry name" value="EF_HAND_2"/>
    <property type="match status" value="2"/>
</dbReference>
<feature type="domain" description="EF-hand" evidence="9">
    <location>
        <begin position="216"/>
        <end position="251"/>
    </location>
</feature>
<dbReference type="InterPro" id="IPR011992">
    <property type="entry name" value="EF-hand-dom_pair"/>
</dbReference>
<evidence type="ECO:0000256" key="1">
    <source>
        <dbReference type="ARBA" id="ARBA00022723"/>
    </source>
</evidence>
<feature type="domain" description="EF-hand" evidence="9">
    <location>
        <begin position="252"/>
        <end position="287"/>
    </location>
</feature>
<dbReference type="PANTHER" id="PTHR23055">
    <property type="entry name" value="CALCIUM BINDING PROTEINS"/>
    <property type="match status" value="1"/>
</dbReference>
<feature type="compositionally biased region" description="Basic and acidic residues" evidence="7">
    <location>
        <begin position="340"/>
        <end position="353"/>
    </location>
</feature>
<evidence type="ECO:0000256" key="7">
    <source>
        <dbReference type="SAM" id="MobiDB-lite"/>
    </source>
</evidence>
<dbReference type="InterPro" id="IPR028846">
    <property type="entry name" value="Recoverin"/>
</dbReference>
<dbReference type="PANTHER" id="PTHR23055:SF187">
    <property type="entry name" value="EF HAND DOMAIN PROTEIN (AFU_ORTHOLOGUE AFUA_6G07310)"/>
    <property type="match status" value="1"/>
</dbReference>
<keyword evidence="5" id="KW-0106">Calcium</keyword>
<dbReference type="InterPro" id="IPR018247">
    <property type="entry name" value="EF_Hand_1_Ca_BS"/>
</dbReference>
<sequence>MGLDASLIPQAFRRHDIAREMADRAQEVDDRESIAGTEVSWHTSHESGEDQILGDGQTLRKTLYHIAEERARQEGVKHRGVSCDQCDAKPIRGIRWRCANCADFDLCSDCEATNNHNKTHIFYKIRIPAPYLGLPKQAPVYPGRPNMMSPSIDSVLKRRLVSETNIEAEEIEALWDQFTCLADTEWREDPSIVGWAIDRRSFNQAFIPRYSTFTSAPNLIYDRVFAYYDSNNDGKIGYEEFVKGLDGMHSSKPEVKLRIVFNGYDIDGDGYISRKDVLRLFRAYYAIEKEGTRNYIAEITDELSVAGALDVIHSSQPLASKFTQDTQSSATTARSRRLHEKLPDQFGDLRDPFHGAVLDDTDDTAPREDVLGIATSSSQSRDPINRHLSDSPEEQRQDPVTERWRRRRFYVDEEEGLNEPEGHSRSEELSEVDEPIEASPNGHPESNGTNFPRDSRSSSRVRFQDDVDVETRSNASTSSRPFGERWGGYEIPEPEKDLGKELLYQITQQAFNEMLNPLFLDKEDLAMDAYDTKQERRDRRSELDAITATFARETQMNVNETICILSSHGYSRRMVELIVANGCTTFLQELKDGKHTHATAEAELRKIVSSVEAQLVDGVQSHEHKYRPTSQQLWNAKLWRIQFLHELSTTLLDMFAECGWIKNEQSNRVGKDIRTNNEQPYQDPTLPQFRPNSLADIDTTTIRPGSPLPSFTESPLTPLSQLSQYTTPDDDAASSDTDDNTEFIYQMDKGPIFFFPSSFIINDSNSAEYYQLPDPLPTSAEFLSAPLSISPHETSKLSPALFSFSFNPYTLGLDAHPHPFQPPPNSRLVFDITLALRRMASKPSSPCYLARLANLDAVEKEIQERKGEGLISEDEFMAMVMQDGKLRFLEAWMDWVNF</sequence>
<dbReference type="GO" id="GO:0016020">
    <property type="term" value="C:membrane"/>
    <property type="evidence" value="ECO:0007669"/>
    <property type="project" value="TreeGrafter"/>
</dbReference>
<feature type="compositionally biased region" description="Basic and acidic residues" evidence="7">
    <location>
        <begin position="383"/>
        <end position="401"/>
    </location>
</feature>
<evidence type="ECO:0000259" key="9">
    <source>
        <dbReference type="PROSITE" id="PS50222"/>
    </source>
</evidence>
<dbReference type="Gene3D" id="3.30.60.90">
    <property type="match status" value="1"/>
</dbReference>
<accession>A0A6A6Z0T9</accession>
<dbReference type="Proteomes" id="UP000504636">
    <property type="component" value="Unplaced"/>
</dbReference>
<dbReference type="Gene3D" id="1.10.238.10">
    <property type="entry name" value="EF-hand"/>
    <property type="match status" value="1"/>
</dbReference>
<dbReference type="SMART" id="SM00291">
    <property type="entry name" value="ZnF_ZZ"/>
    <property type="match status" value="1"/>
</dbReference>
<evidence type="ECO:0000259" key="8">
    <source>
        <dbReference type="PROSITE" id="PS50135"/>
    </source>
</evidence>
<evidence type="ECO:0000313" key="11">
    <source>
        <dbReference type="Proteomes" id="UP000504636"/>
    </source>
</evidence>
<dbReference type="GO" id="GO:0008270">
    <property type="term" value="F:zinc ion binding"/>
    <property type="evidence" value="ECO:0007669"/>
    <property type="project" value="UniProtKB-KW"/>
</dbReference>
<dbReference type="PROSITE" id="PS00018">
    <property type="entry name" value="EF_HAND_1"/>
    <property type="match status" value="2"/>
</dbReference>
<feature type="domain" description="ZZ-type" evidence="8">
    <location>
        <begin position="78"/>
        <end position="130"/>
    </location>
</feature>
<dbReference type="SUPFAM" id="SSF57850">
    <property type="entry name" value="RING/U-box"/>
    <property type="match status" value="1"/>
</dbReference>
<dbReference type="GO" id="GO:0005509">
    <property type="term" value="F:calcium ion binding"/>
    <property type="evidence" value="ECO:0007669"/>
    <property type="project" value="InterPro"/>
</dbReference>
<organism evidence="10">
    <name type="scientific">Mytilinidion resinicola</name>
    <dbReference type="NCBI Taxonomy" id="574789"/>
    <lineage>
        <taxon>Eukaryota</taxon>
        <taxon>Fungi</taxon>
        <taxon>Dikarya</taxon>
        <taxon>Ascomycota</taxon>
        <taxon>Pezizomycotina</taxon>
        <taxon>Dothideomycetes</taxon>
        <taxon>Pleosporomycetidae</taxon>
        <taxon>Mytilinidiales</taxon>
        <taxon>Mytilinidiaceae</taxon>
        <taxon>Mytilinidion</taxon>
    </lineage>
</organism>
<feature type="region of interest" description="Disordered" evidence="7">
    <location>
        <begin position="415"/>
        <end position="489"/>
    </location>
</feature>
<dbReference type="RefSeq" id="XP_033581740.1">
    <property type="nucleotide sequence ID" value="XM_033715075.1"/>
</dbReference>
<dbReference type="InterPro" id="IPR043145">
    <property type="entry name" value="Znf_ZZ_sf"/>
</dbReference>
<keyword evidence="4" id="KW-0862">Zinc</keyword>
<dbReference type="PRINTS" id="PR00450">
    <property type="entry name" value="RECOVERIN"/>
</dbReference>
<dbReference type="GeneID" id="54455968"/>
<dbReference type="InterPro" id="IPR000433">
    <property type="entry name" value="Znf_ZZ"/>
</dbReference>
<evidence type="ECO:0000313" key="10">
    <source>
        <dbReference type="EMBL" id="KAF2814776.1"/>
    </source>
</evidence>
<keyword evidence="1" id="KW-0479">Metal-binding</keyword>
<keyword evidence="2" id="KW-0677">Repeat</keyword>
<feature type="compositionally biased region" description="Acidic residues" evidence="7">
    <location>
        <begin position="728"/>
        <end position="738"/>
    </location>
</feature>
<dbReference type="PROSITE" id="PS50135">
    <property type="entry name" value="ZF_ZZ_2"/>
    <property type="match status" value="1"/>
</dbReference>
<proteinExistence type="predicted"/>
<feature type="region of interest" description="Disordered" evidence="7">
    <location>
        <begin position="671"/>
        <end position="738"/>
    </location>
</feature>
<dbReference type="GO" id="GO:0005829">
    <property type="term" value="C:cytosol"/>
    <property type="evidence" value="ECO:0007669"/>
    <property type="project" value="TreeGrafter"/>
</dbReference>
<dbReference type="Pfam" id="PF00569">
    <property type="entry name" value="ZZ"/>
    <property type="match status" value="1"/>
</dbReference>
<keyword evidence="11" id="KW-1185">Reference proteome</keyword>
<evidence type="ECO:0000256" key="4">
    <source>
        <dbReference type="ARBA" id="ARBA00022833"/>
    </source>
</evidence>
<gene>
    <name evidence="10 12" type="ORF">BDZ99DRAFT_377553</name>
</gene>
<dbReference type="AlphaFoldDB" id="A0A6A6Z0T9"/>